<accession>A0A2M6XBK3</accession>
<feature type="non-terminal residue" evidence="2">
    <location>
        <position position="1"/>
    </location>
</feature>
<keyword evidence="1" id="KW-0812">Transmembrane</keyword>
<sequence>QNMPLKQHPVPQNISSYEFRLVGDMTLKQFGYLAGGTVLALIFYGLPIPDFIKWPFILLFAFLGFAFAFLPFEERPLLIWITAFIKSVSSPTLFIWRKQAEPIAIFTHQPPVLPKATITPSKFQVENYLIDLATLPSAAPPVDASEKKFLDNIHQLFQSTPAAAIQSVTSAPLQPRPAPRPIPPLPLPPIPVISPFAPLSRNPQRQIKNFKTPVRIINQPIQPNENAVFRILPAKPVAAETSTELPFPEPPRQPNILVGMVLNQAEQIVEGAILEIRNEQGLPVRAFKTNKLGQFMIATPLSNGEYEIEIEKEDLNFDIIKIKAEGKIIQPIKIKAK</sequence>
<evidence type="ECO:0000256" key="1">
    <source>
        <dbReference type="SAM" id="Phobius"/>
    </source>
</evidence>
<evidence type="ECO:0008006" key="4">
    <source>
        <dbReference type="Google" id="ProtNLM"/>
    </source>
</evidence>
<name>A0A2M6XBK3_9BACT</name>
<reference evidence="3" key="1">
    <citation type="submission" date="2017-09" db="EMBL/GenBank/DDBJ databases">
        <title>Depth-based differentiation of microbial function through sediment-hosted aquifers and enrichment of novel symbionts in the deep terrestrial subsurface.</title>
        <authorList>
            <person name="Probst A.J."/>
            <person name="Ladd B."/>
            <person name="Jarett J.K."/>
            <person name="Geller-Mcgrath D.E."/>
            <person name="Sieber C.M.K."/>
            <person name="Emerson J.B."/>
            <person name="Anantharaman K."/>
            <person name="Thomas B.C."/>
            <person name="Malmstrom R."/>
            <person name="Stieglmeier M."/>
            <person name="Klingl A."/>
            <person name="Woyke T."/>
            <person name="Ryan C.M."/>
            <person name="Banfield J.F."/>
        </authorList>
    </citation>
    <scope>NUCLEOTIDE SEQUENCE [LARGE SCALE GENOMIC DNA]</scope>
</reference>
<comment type="caution">
    <text evidence="2">The sequence shown here is derived from an EMBL/GenBank/DDBJ whole genome shotgun (WGS) entry which is preliminary data.</text>
</comment>
<feature type="transmembrane region" description="Helical" evidence="1">
    <location>
        <begin position="52"/>
        <end position="70"/>
    </location>
</feature>
<keyword evidence="1" id="KW-0472">Membrane</keyword>
<dbReference type="EMBL" id="PEZK01000008">
    <property type="protein sequence ID" value="PIU02391.1"/>
    <property type="molecule type" value="Genomic_DNA"/>
</dbReference>
<feature type="transmembrane region" description="Helical" evidence="1">
    <location>
        <begin position="77"/>
        <end position="96"/>
    </location>
</feature>
<dbReference type="Proteomes" id="UP000231214">
    <property type="component" value="Unassembled WGS sequence"/>
</dbReference>
<proteinExistence type="predicted"/>
<protein>
    <recommendedName>
        <fullName evidence="4">PrgI family protein</fullName>
    </recommendedName>
</protein>
<dbReference type="AlphaFoldDB" id="A0A2M6XBK3"/>
<feature type="transmembrane region" description="Helical" evidence="1">
    <location>
        <begin position="30"/>
        <end position="46"/>
    </location>
</feature>
<organism evidence="2 3">
    <name type="scientific">Candidatus Shapirobacteria bacterium CG09_land_8_20_14_0_10_49_15</name>
    <dbReference type="NCBI Taxonomy" id="1974482"/>
    <lineage>
        <taxon>Bacteria</taxon>
        <taxon>Candidatus Shapironibacteriota</taxon>
    </lineage>
</organism>
<evidence type="ECO:0000313" key="3">
    <source>
        <dbReference type="Proteomes" id="UP000231214"/>
    </source>
</evidence>
<evidence type="ECO:0000313" key="2">
    <source>
        <dbReference type="EMBL" id="PIU02391.1"/>
    </source>
</evidence>
<gene>
    <name evidence="2" type="ORF">COT66_00435</name>
</gene>
<keyword evidence="1" id="KW-1133">Transmembrane helix</keyword>